<gene>
    <name evidence="4" type="ORF">SODALDRAFT_332634</name>
</gene>
<evidence type="ECO:0000313" key="4">
    <source>
        <dbReference type="EMBL" id="ROT39210.1"/>
    </source>
</evidence>
<feature type="transmembrane region" description="Helical" evidence="2">
    <location>
        <begin position="233"/>
        <end position="255"/>
    </location>
</feature>
<keyword evidence="2" id="KW-0812">Transmembrane</keyword>
<dbReference type="AlphaFoldDB" id="A0A3N2PXF0"/>
<accession>A0A3N2PXF0</accession>
<dbReference type="EMBL" id="ML119054">
    <property type="protein sequence ID" value="ROT39210.1"/>
    <property type="molecule type" value="Genomic_DNA"/>
</dbReference>
<feature type="region of interest" description="Disordered" evidence="1">
    <location>
        <begin position="403"/>
        <end position="557"/>
    </location>
</feature>
<evidence type="ECO:0000313" key="5">
    <source>
        <dbReference type="Proteomes" id="UP000272025"/>
    </source>
</evidence>
<keyword evidence="5" id="KW-1185">Reference proteome</keyword>
<dbReference type="CDD" id="cd12087">
    <property type="entry name" value="TM_EGFR-like"/>
    <property type="match status" value="1"/>
</dbReference>
<evidence type="ECO:0000256" key="1">
    <source>
        <dbReference type="SAM" id="MobiDB-lite"/>
    </source>
</evidence>
<sequence length="557" mass="60100">MGISHRRWRAFSLLSLLTTASTLYVNPGSDCAALCLGGTNENAGSTESSIGRSDIVCRDNEYNSEAEGIRYRNCVECLRESRDVHGDDSDLQWMLYNMRFALDTCLWNNDTAIHSPCMINFACEPLAEAVGTGLSTPGEQHFDYCTADGNVFSSNSHWSCVSCLQNSAIQTYYLSNFLQVLKAGCEQEPELGGLIELGDGEIFAQELLNTTITNTTLPGEGGAGSDTMTTGTIVGIAVGGGLFLLGAIALIVVYCRRRKKRQADDADPDQTPPPDRSNESSFAATKHSPRGDFSDPKNSPSIRSSEYELKEAQRYASHADFYEKMEESGSGNQRNAAHYNFDPRRHQHGPGSALPSHPAYNPRFMTRDPAKSSPLRPKNHQKSYAPDSYAMQMYLHAAEDHLAATGSRSQTPTGRASPQGSTGGASAEVSSTRDQGSAAAAALPEGIPPPPPGPPPSDNANNTSRTSSSGLLPSIPRIRLPKTQEATATHNTRQEDGEQGNSGALNISEPMSQHETRFPDRPIGGAPALSTRTELSFNRVDKGDMDPPNTGRSMIYN</sequence>
<evidence type="ECO:0000256" key="3">
    <source>
        <dbReference type="SAM" id="SignalP"/>
    </source>
</evidence>
<keyword evidence="2" id="KW-0472">Membrane</keyword>
<organism evidence="4 5">
    <name type="scientific">Sodiomyces alkalinus (strain CBS 110278 / VKM F-3762 / F11)</name>
    <name type="common">Alkaliphilic filamentous fungus</name>
    <dbReference type="NCBI Taxonomy" id="1314773"/>
    <lineage>
        <taxon>Eukaryota</taxon>
        <taxon>Fungi</taxon>
        <taxon>Dikarya</taxon>
        <taxon>Ascomycota</taxon>
        <taxon>Pezizomycotina</taxon>
        <taxon>Sordariomycetes</taxon>
        <taxon>Hypocreomycetidae</taxon>
        <taxon>Glomerellales</taxon>
        <taxon>Plectosphaerellaceae</taxon>
        <taxon>Sodiomyces</taxon>
    </lineage>
</organism>
<dbReference type="GeneID" id="39580247"/>
<dbReference type="Proteomes" id="UP000272025">
    <property type="component" value="Unassembled WGS sequence"/>
</dbReference>
<keyword evidence="3" id="KW-0732">Signal</keyword>
<dbReference type="OrthoDB" id="5426678at2759"/>
<feature type="chain" id="PRO_5018327493" description="LPXTG-domain-containing protein" evidence="3">
    <location>
        <begin position="23"/>
        <end position="557"/>
    </location>
</feature>
<proteinExistence type="predicted"/>
<reference evidence="4 5" key="1">
    <citation type="journal article" date="2018" name="Mol. Ecol.">
        <title>The obligate alkalophilic soda-lake fungus Sodiomyces alkalinus has shifted to a protein diet.</title>
        <authorList>
            <person name="Grum-Grzhimaylo A.A."/>
            <person name="Falkoski D.L."/>
            <person name="van den Heuvel J."/>
            <person name="Valero-Jimenez C.A."/>
            <person name="Min B."/>
            <person name="Choi I.G."/>
            <person name="Lipzen A."/>
            <person name="Daum C.G."/>
            <person name="Aanen D.K."/>
            <person name="Tsang A."/>
            <person name="Henrissat B."/>
            <person name="Bilanenko E.N."/>
            <person name="de Vries R.P."/>
            <person name="van Kan J.A.L."/>
            <person name="Grigoriev I.V."/>
            <person name="Debets A.J.M."/>
        </authorList>
    </citation>
    <scope>NUCLEOTIDE SEQUENCE [LARGE SCALE GENOMIC DNA]</scope>
    <source>
        <strain evidence="4 5">F11</strain>
    </source>
</reference>
<feature type="region of interest" description="Disordered" evidence="1">
    <location>
        <begin position="261"/>
        <end position="308"/>
    </location>
</feature>
<protein>
    <recommendedName>
        <fullName evidence="6">LPXTG-domain-containing protein</fullName>
    </recommendedName>
</protein>
<dbReference type="RefSeq" id="XP_028467016.1">
    <property type="nucleotide sequence ID" value="XM_028611769.1"/>
</dbReference>
<evidence type="ECO:0000256" key="2">
    <source>
        <dbReference type="SAM" id="Phobius"/>
    </source>
</evidence>
<feature type="signal peptide" evidence="3">
    <location>
        <begin position="1"/>
        <end position="22"/>
    </location>
</feature>
<feature type="compositionally biased region" description="Polar residues" evidence="1">
    <location>
        <begin position="458"/>
        <end position="471"/>
    </location>
</feature>
<keyword evidence="2" id="KW-1133">Transmembrane helix</keyword>
<feature type="compositionally biased region" description="Pro residues" evidence="1">
    <location>
        <begin position="446"/>
        <end position="457"/>
    </location>
</feature>
<feature type="compositionally biased region" description="Polar residues" evidence="1">
    <location>
        <begin position="499"/>
        <end position="511"/>
    </location>
</feature>
<feature type="compositionally biased region" description="Polar residues" evidence="1">
    <location>
        <begin position="406"/>
        <end position="420"/>
    </location>
</feature>
<evidence type="ECO:0008006" key="6">
    <source>
        <dbReference type="Google" id="ProtNLM"/>
    </source>
</evidence>
<name>A0A3N2PXF0_SODAK</name>
<feature type="region of interest" description="Disordered" evidence="1">
    <location>
        <begin position="325"/>
        <end position="388"/>
    </location>
</feature>